<sequence>MFADSITYPANTVAGMYKQEQEISKAEDAGLFITAADLGRDSTTLISCNNCNEPCPWEVISDRGLCPDCEFE</sequence>
<name>A0A9E7SB21_9CAUD</name>
<protein>
    <submittedName>
        <fullName evidence="1">Uncharacterized protein</fullName>
    </submittedName>
</protein>
<evidence type="ECO:0000313" key="2">
    <source>
        <dbReference type="Proteomes" id="UP001056005"/>
    </source>
</evidence>
<keyword evidence="2" id="KW-1185">Reference proteome</keyword>
<evidence type="ECO:0000313" key="1">
    <source>
        <dbReference type="EMBL" id="URY99200.1"/>
    </source>
</evidence>
<gene>
    <name evidence="1" type="ORF">6939_0021</name>
</gene>
<dbReference type="Proteomes" id="UP001056005">
    <property type="component" value="Segment"/>
</dbReference>
<accession>A0A9E7SB21</accession>
<organism evidence="1 2">
    <name type="scientific">Klebsiella phage 6939</name>
    <dbReference type="NCBI Taxonomy" id="2912295"/>
    <lineage>
        <taxon>Viruses</taxon>
        <taxon>Duplodnaviria</taxon>
        <taxon>Heunggongvirae</taxon>
        <taxon>Uroviricota</taxon>
        <taxon>Caudoviricetes</taxon>
        <taxon>Autographivirales</taxon>
        <taxon>Autographivirales incertae sedis</taxon>
        <taxon>Reminisvirus</taxon>
        <taxon>Reminisvirus 6939</taxon>
    </lineage>
</organism>
<proteinExistence type="predicted"/>
<dbReference type="EMBL" id="OL362271">
    <property type="protein sequence ID" value="URY99200.1"/>
    <property type="molecule type" value="Genomic_DNA"/>
</dbReference>
<reference evidence="1" key="1">
    <citation type="submission" date="2021-11" db="EMBL/GenBank/DDBJ databases">
        <title>The TAILOR 12: Case summaries of 12 patient that have undergone phage therapy for multidrug-resistant infections.</title>
        <authorList>
            <person name="Green S."/>
            <person name="Terwilliger A."/>
            <person name="Clark J."/>
            <person name="Salazar K."/>
            <person name="Maresso A."/>
        </authorList>
    </citation>
    <scope>NUCLEOTIDE SEQUENCE</scope>
</reference>